<dbReference type="EC" id="2.7.13.3" evidence="3"/>
<name>A0A9D2VFJ6_9BURK</name>
<dbReference type="Proteomes" id="UP000700248">
    <property type="component" value="Unassembled WGS sequence"/>
</dbReference>
<evidence type="ECO:0000256" key="7">
    <source>
        <dbReference type="ARBA" id="ARBA00022777"/>
    </source>
</evidence>
<dbReference type="InterPro" id="IPR004358">
    <property type="entry name" value="Sig_transdc_His_kin-like_C"/>
</dbReference>
<dbReference type="SUPFAM" id="SSF55874">
    <property type="entry name" value="ATPase domain of HSP90 chaperone/DNA topoisomerase II/histidine kinase"/>
    <property type="match status" value="1"/>
</dbReference>
<reference evidence="14" key="2">
    <citation type="journal article" date="2021" name="PeerJ">
        <title>Extensive microbial diversity within the chicken gut microbiome revealed by metagenomics and culture.</title>
        <authorList>
            <person name="Gilroy R."/>
            <person name="Ravi A."/>
            <person name="Getino M."/>
            <person name="Pursley I."/>
            <person name="Horton D.L."/>
            <person name="Alikhan N.F."/>
            <person name="Baker D."/>
            <person name="Gharbi K."/>
            <person name="Hall N."/>
            <person name="Watson M."/>
            <person name="Adriaenssens E.M."/>
            <person name="Foster-Nyarko E."/>
            <person name="Jarju S."/>
            <person name="Secka A."/>
            <person name="Antonio M."/>
            <person name="Oren A."/>
            <person name="Chaudhuri R.R."/>
            <person name="La Ragione R."/>
            <person name="Hildebrand F."/>
            <person name="Pallen M.J."/>
        </authorList>
    </citation>
    <scope>NUCLEOTIDE SEQUENCE</scope>
    <source>
        <strain evidence="14">CHK175-13533</strain>
    </source>
</reference>
<dbReference type="Gene3D" id="1.10.287.130">
    <property type="match status" value="1"/>
</dbReference>
<dbReference type="InterPro" id="IPR050428">
    <property type="entry name" value="TCS_sensor_his_kinase"/>
</dbReference>
<evidence type="ECO:0000313" key="16">
    <source>
        <dbReference type="Proteomes" id="UP000700248"/>
    </source>
</evidence>
<dbReference type="EMBL" id="DYTQ01000054">
    <property type="protein sequence ID" value="HJH23807.1"/>
    <property type="molecule type" value="Genomic_DNA"/>
</dbReference>
<protein>
    <recommendedName>
        <fullName evidence="3">histidine kinase</fullName>
        <ecNumber evidence="3">2.7.13.3</ecNumber>
    </recommendedName>
</protein>
<evidence type="ECO:0000259" key="13">
    <source>
        <dbReference type="PROSITE" id="PS50885"/>
    </source>
</evidence>
<accession>A0A9D2VFJ6</accession>
<dbReference type="InterPro" id="IPR003660">
    <property type="entry name" value="HAMP_dom"/>
</dbReference>
<keyword evidence="10 11" id="KW-0472">Membrane</keyword>
<evidence type="ECO:0000256" key="4">
    <source>
        <dbReference type="ARBA" id="ARBA00022553"/>
    </source>
</evidence>
<dbReference type="GO" id="GO:0005886">
    <property type="term" value="C:plasma membrane"/>
    <property type="evidence" value="ECO:0007669"/>
    <property type="project" value="TreeGrafter"/>
</dbReference>
<dbReference type="AlphaFoldDB" id="A0A9D2VFJ6"/>
<keyword evidence="6 11" id="KW-0812">Transmembrane</keyword>
<dbReference type="Proteomes" id="UP000783934">
    <property type="component" value="Unassembled WGS sequence"/>
</dbReference>
<dbReference type="InterPro" id="IPR003594">
    <property type="entry name" value="HATPase_dom"/>
</dbReference>
<dbReference type="Gene3D" id="6.10.340.10">
    <property type="match status" value="1"/>
</dbReference>
<keyword evidence="4" id="KW-0597">Phosphoprotein</keyword>
<keyword evidence="7 14" id="KW-0418">Kinase</keyword>
<gene>
    <name evidence="15" type="ORF">GGR41_000409</name>
    <name evidence="14" type="ORF">K8U84_04560</name>
</gene>
<dbReference type="CDD" id="cd06225">
    <property type="entry name" value="HAMP"/>
    <property type="match status" value="1"/>
</dbReference>
<evidence type="ECO:0000256" key="6">
    <source>
        <dbReference type="ARBA" id="ARBA00022692"/>
    </source>
</evidence>
<dbReference type="EMBL" id="JAATIZ010000001">
    <property type="protein sequence ID" value="NJB64188.1"/>
    <property type="molecule type" value="Genomic_DNA"/>
</dbReference>
<dbReference type="InterPro" id="IPR036097">
    <property type="entry name" value="HisK_dim/P_sf"/>
</dbReference>
<feature type="transmembrane region" description="Helical" evidence="11">
    <location>
        <begin position="20"/>
        <end position="42"/>
    </location>
</feature>
<dbReference type="Pfam" id="PF00672">
    <property type="entry name" value="HAMP"/>
    <property type="match status" value="1"/>
</dbReference>
<dbReference type="SMART" id="SM00304">
    <property type="entry name" value="HAMP"/>
    <property type="match status" value="1"/>
</dbReference>
<dbReference type="PANTHER" id="PTHR45436:SF8">
    <property type="entry name" value="HISTIDINE KINASE"/>
    <property type="match status" value="1"/>
</dbReference>
<keyword evidence="17" id="KW-1185">Reference proteome</keyword>
<feature type="domain" description="HAMP" evidence="13">
    <location>
        <begin position="182"/>
        <end position="235"/>
    </location>
</feature>
<evidence type="ECO:0000256" key="11">
    <source>
        <dbReference type="SAM" id="Phobius"/>
    </source>
</evidence>
<dbReference type="InterPro" id="IPR003661">
    <property type="entry name" value="HisK_dim/P_dom"/>
</dbReference>
<dbReference type="InterPro" id="IPR036890">
    <property type="entry name" value="HATPase_C_sf"/>
</dbReference>
<evidence type="ECO:0000259" key="12">
    <source>
        <dbReference type="PROSITE" id="PS50109"/>
    </source>
</evidence>
<dbReference type="RefSeq" id="WP_167660421.1">
    <property type="nucleotide sequence ID" value="NZ_BMCQ01000009.1"/>
</dbReference>
<dbReference type="CDD" id="cd00082">
    <property type="entry name" value="HisKA"/>
    <property type="match status" value="1"/>
</dbReference>
<sequence>MFFLPRLIQRINSSLTLRFSLLYGFLGLVIIIFLLGFIFLQVMGALHAQQFKQINTMAKRVEALYATQGRDAVIDYIRYEIQGQSPDLWFFMDLNDRKVVGNMDYYPMAFEGSDYIADLTIHKEGRSLEAKLQRVNLGGDIVLVGKDLRDIYAFRGLMFRASLITIVTGLFFVVLSTYWFRAEIASNVSVIRRTAAHIRAGQFKRRIPVENTDDELNLLIKELNLMLDHLEKSLTGVRYLSETITHNLRTPIMRITSHLYPLAYDTVPPEAAQEKARHVLEELEALTALFDKLLQISELESGVYRQSKQAVSFSALLEDMVALYGPYAEEKSMRLTAQLSPDCQVHGDADLLASALSNLLENACKYGRTFIQLRLYKKGYLTVFEIEDDGIGVSDKSLAKLGTHFYRDQVAEHIPGTGLGLTSVLSIVNFHQGQCEFYRSALGGLGIRITLDSV</sequence>
<feature type="transmembrane region" description="Helical" evidence="11">
    <location>
        <begin position="157"/>
        <end position="180"/>
    </location>
</feature>
<evidence type="ECO:0000256" key="5">
    <source>
        <dbReference type="ARBA" id="ARBA00022679"/>
    </source>
</evidence>
<dbReference type="Gene3D" id="3.30.565.10">
    <property type="entry name" value="Histidine kinase-like ATPase, C-terminal domain"/>
    <property type="match status" value="1"/>
</dbReference>
<keyword evidence="5" id="KW-0808">Transferase</keyword>
<dbReference type="SUPFAM" id="SSF47384">
    <property type="entry name" value="Homodimeric domain of signal transducing histidine kinase"/>
    <property type="match status" value="1"/>
</dbReference>
<dbReference type="PANTHER" id="PTHR45436">
    <property type="entry name" value="SENSOR HISTIDINE KINASE YKOH"/>
    <property type="match status" value="1"/>
</dbReference>
<dbReference type="GO" id="GO:0000155">
    <property type="term" value="F:phosphorelay sensor kinase activity"/>
    <property type="evidence" value="ECO:0007669"/>
    <property type="project" value="InterPro"/>
</dbReference>
<reference evidence="15 17" key="1">
    <citation type="submission" date="2020-03" db="EMBL/GenBank/DDBJ databases">
        <title>Genomic Encyclopedia of Type Strains, Phase IV (KMG-IV): sequencing the most valuable type-strain genomes for metagenomic binning, comparative biology and taxonomic classification.</title>
        <authorList>
            <person name="Goeker M."/>
        </authorList>
    </citation>
    <scope>NUCLEOTIDE SEQUENCE [LARGE SCALE GENOMIC DNA]</scope>
    <source>
        <strain evidence="15 17">DSM 26613</strain>
    </source>
</reference>
<evidence type="ECO:0000313" key="14">
    <source>
        <dbReference type="EMBL" id="HJH23807.1"/>
    </source>
</evidence>
<evidence type="ECO:0000313" key="17">
    <source>
        <dbReference type="Proteomes" id="UP000783934"/>
    </source>
</evidence>
<evidence type="ECO:0000313" key="15">
    <source>
        <dbReference type="EMBL" id="NJB64188.1"/>
    </source>
</evidence>
<dbReference type="Pfam" id="PF02518">
    <property type="entry name" value="HATPase_c"/>
    <property type="match status" value="1"/>
</dbReference>
<evidence type="ECO:0000256" key="10">
    <source>
        <dbReference type="ARBA" id="ARBA00023136"/>
    </source>
</evidence>
<dbReference type="PROSITE" id="PS50885">
    <property type="entry name" value="HAMP"/>
    <property type="match status" value="1"/>
</dbReference>
<proteinExistence type="predicted"/>
<dbReference type="SUPFAM" id="SSF158472">
    <property type="entry name" value="HAMP domain-like"/>
    <property type="match status" value="1"/>
</dbReference>
<comment type="caution">
    <text evidence="14">The sequence shown here is derived from an EMBL/GenBank/DDBJ whole genome shotgun (WGS) entry which is preliminary data.</text>
</comment>
<comment type="catalytic activity">
    <reaction evidence="1">
        <text>ATP + protein L-histidine = ADP + protein N-phospho-L-histidine.</text>
        <dbReference type="EC" id="2.7.13.3"/>
    </reaction>
</comment>
<keyword evidence="9" id="KW-0902">Two-component regulatory system</keyword>
<organism evidence="14 16">
    <name type="scientific">Paenalcaligenes hominis</name>
    <dbReference type="NCBI Taxonomy" id="643674"/>
    <lineage>
        <taxon>Bacteria</taxon>
        <taxon>Pseudomonadati</taxon>
        <taxon>Pseudomonadota</taxon>
        <taxon>Betaproteobacteria</taxon>
        <taxon>Burkholderiales</taxon>
        <taxon>Alcaligenaceae</taxon>
        <taxon>Paenalcaligenes</taxon>
    </lineage>
</organism>
<dbReference type="SMART" id="SM00387">
    <property type="entry name" value="HATPase_c"/>
    <property type="match status" value="1"/>
</dbReference>
<evidence type="ECO:0000256" key="3">
    <source>
        <dbReference type="ARBA" id="ARBA00012438"/>
    </source>
</evidence>
<keyword evidence="8 11" id="KW-1133">Transmembrane helix</keyword>
<dbReference type="InterPro" id="IPR005467">
    <property type="entry name" value="His_kinase_dom"/>
</dbReference>
<evidence type="ECO:0000256" key="1">
    <source>
        <dbReference type="ARBA" id="ARBA00000085"/>
    </source>
</evidence>
<reference evidence="14" key="3">
    <citation type="submission" date="2021-09" db="EMBL/GenBank/DDBJ databases">
        <authorList>
            <person name="Gilroy R."/>
        </authorList>
    </citation>
    <scope>NUCLEOTIDE SEQUENCE</scope>
    <source>
        <strain evidence="14">CHK175-13533</strain>
    </source>
</reference>
<feature type="domain" description="Histidine kinase" evidence="12">
    <location>
        <begin position="243"/>
        <end position="454"/>
    </location>
</feature>
<comment type="subcellular location">
    <subcellularLocation>
        <location evidence="2">Membrane</location>
    </subcellularLocation>
</comment>
<evidence type="ECO:0000256" key="9">
    <source>
        <dbReference type="ARBA" id="ARBA00023012"/>
    </source>
</evidence>
<dbReference type="CDD" id="cd00075">
    <property type="entry name" value="HATPase"/>
    <property type="match status" value="1"/>
</dbReference>
<dbReference type="PRINTS" id="PR00344">
    <property type="entry name" value="BCTRLSENSOR"/>
</dbReference>
<dbReference type="PROSITE" id="PS50109">
    <property type="entry name" value="HIS_KIN"/>
    <property type="match status" value="1"/>
</dbReference>
<evidence type="ECO:0000256" key="2">
    <source>
        <dbReference type="ARBA" id="ARBA00004370"/>
    </source>
</evidence>
<evidence type="ECO:0000256" key="8">
    <source>
        <dbReference type="ARBA" id="ARBA00022989"/>
    </source>
</evidence>